<feature type="chain" id="PRO_5005519906" evidence="1">
    <location>
        <begin position="19"/>
        <end position="102"/>
    </location>
</feature>
<accession>A0A0K8TB10</accession>
<dbReference type="AlphaFoldDB" id="A0A0K8TB10"/>
<sequence length="102" mass="11338">MKIMLVITFAVLVVVCLATEKRVWVEIKDSKEDPSCLGCPVKPEERNPPCPYAQDDVPPGHLAVRPGILGLVRIKAHIIKEKFKKLKKLQGKQHGQSGLVCQ</sequence>
<reference evidence="2" key="1">
    <citation type="submission" date="2014-09" db="EMBL/GenBank/DDBJ databases">
        <authorList>
            <person name="Magalhaes I.L.F."/>
            <person name="Oliveira U."/>
            <person name="Santos F.R."/>
            <person name="Vidigal T.H.D.A."/>
            <person name="Brescovit A.D."/>
            <person name="Santos A.J."/>
        </authorList>
    </citation>
    <scope>NUCLEOTIDE SEQUENCE</scope>
</reference>
<keyword evidence="1" id="KW-0732">Signal</keyword>
<name>A0A0K8TB10_LYGHE</name>
<proteinExistence type="predicted"/>
<evidence type="ECO:0000313" key="2">
    <source>
        <dbReference type="EMBL" id="JAG62738.1"/>
    </source>
</evidence>
<feature type="signal peptide" evidence="1">
    <location>
        <begin position="1"/>
        <end position="18"/>
    </location>
</feature>
<dbReference type="EMBL" id="GBRD01003083">
    <property type="protein sequence ID" value="JAG62738.1"/>
    <property type="molecule type" value="Transcribed_RNA"/>
</dbReference>
<protein>
    <submittedName>
        <fullName evidence="2">Uncharacterized protein</fullName>
    </submittedName>
</protein>
<organism evidence="2">
    <name type="scientific">Lygus hesperus</name>
    <name type="common">Western plant bug</name>
    <dbReference type="NCBI Taxonomy" id="30085"/>
    <lineage>
        <taxon>Eukaryota</taxon>
        <taxon>Metazoa</taxon>
        <taxon>Ecdysozoa</taxon>
        <taxon>Arthropoda</taxon>
        <taxon>Hexapoda</taxon>
        <taxon>Insecta</taxon>
        <taxon>Pterygota</taxon>
        <taxon>Neoptera</taxon>
        <taxon>Paraneoptera</taxon>
        <taxon>Hemiptera</taxon>
        <taxon>Heteroptera</taxon>
        <taxon>Panheteroptera</taxon>
        <taxon>Cimicomorpha</taxon>
        <taxon>Miridae</taxon>
        <taxon>Mirini</taxon>
        <taxon>Lygus</taxon>
    </lineage>
</organism>
<evidence type="ECO:0000256" key="1">
    <source>
        <dbReference type="SAM" id="SignalP"/>
    </source>
</evidence>